<protein>
    <recommendedName>
        <fullName evidence="3">F5/8 type C domain-containing protein</fullName>
    </recommendedName>
</protein>
<proteinExistence type="predicted"/>
<evidence type="ECO:0000313" key="2">
    <source>
        <dbReference type="Proteomes" id="UP000295818"/>
    </source>
</evidence>
<evidence type="ECO:0000313" key="1">
    <source>
        <dbReference type="EMBL" id="TCO13585.1"/>
    </source>
</evidence>
<reference evidence="1 2" key="1">
    <citation type="journal article" date="2015" name="Stand. Genomic Sci.">
        <title>Genomic Encyclopedia of Bacterial and Archaeal Type Strains, Phase III: the genomes of soil and plant-associated and newly described type strains.</title>
        <authorList>
            <person name="Whitman W.B."/>
            <person name="Woyke T."/>
            <person name="Klenk H.P."/>
            <person name="Zhou Y."/>
            <person name="Lilburn T.G."/>
            <person name="Beck B.J."/>
            <person name="De Vos P."/>
            <person name="Vandamme P."/>
            <person name="Eisen J.A."/>
            <person name="Garrity G."/>
            <person name="Hugenholtz P."/>
            <person name="Kyrpides N.C."/>
        </authorList>
    </citation>
    <scope>NUCLEOTIDE SEQUENCE [LARGE SCALE GENOMIC DNA]</scope>
    <source>
        <strain evidence="1 2">VKM Ac-2538</strain>
    </source>
</reference>
<evidence type="ECO:0008006" key="3">
    <source>
        <dbReference type="Google" id="ProtNLM"/>
    </source>
</evidence>
<keyword evidence="2" id="KW-1185">Reference proteome</keyword>
<organism evidence="1 2">
    <name type="scientific">Kribbella orskensis</name>
    <dbReference type="NCBI Taxonomy" id="2512216"/>
    <lineage>
        <taxon>Bacteria</taxon>
        <taxon>Bacillati</taxon>
        <taxon>Actinomycetota</taxon>
        <taxon>Actinomycetes</taxon>
        <taxon>Propionibacteriales</taxon>
        <taxon>Kribbellaceae</taxon>
        <taxon>Kribbella</taxon>
    </lineage>
</organism>
<accession>A0ABY2BAC9</accession>
<name>A0ABY2BAC9_9ACTN</name>
<comment type="caution">
    <text evidence="1">The sequence shown here is derived from an EMBL/GenBank/DDBJ whole genome shotgun (WGS) entry which is preliminary data.</text>
</comment>
<sequence length="97" mass="10606">MWRPWSLNLIPTGSRGSVAAPTRGEWYQPGKITSARAWASYDDGGTWLDVPVKNTGTKVTASVDNTLATDFVTLKVELTDANGKSGTQTLKRFYGIR</sequence>
<gene>
    <name evidence="1" type="ORF">EV644_12260</name>
</gene>
<dbReference type="Proteomes" id="UP000295818">
    <property type="component" value="Unassembled WGS sequence"/>
</dbReference>
<dbReference type="EMBL" id="SLWM01000022">
    <property type="protein sequence ID" value="TCO13585.1"/>
    <property type="molecule type" value="Genomic_DNA"/>
</dbReference>